<feature type="domain" description="MATH" evidence="2">
    <location>
        <begin position="247"/>
        <end position="383"/>
    </location>
</feature>
<sequence length="392" mass="44312">METPIWEFKSSGPCSFPCNPPKVCFTPIHYTAPDICIPPGVNPNDFGHYLTLTENTVLISLLMVLLGGIGIGLLLSFSWCLFRKSVPRARSVNLRAPQPPKARPTVFSMAVPHVSAALRWADNKCRQYGKECSAENRRAILGPALFKIRFPLMPKEDFSEIIGIISILKVVAADWENKSDTDFGSDCPKFLGSDFVPSGVLTNDQMMSVYLHHCHPDAALPKLYLLQFPTKRRTATKSDDDGPYKPNGKIMLKIEKVSEFMRWDKNRGRQLSEEAVYIRGLPWKIYADPPTLPDSAQKWLSFFLQCNAENTDYNWSCAGSITLRIVSQKKGKKDRTRKISRHIFQATDNDWGFSQFMTFEELMDPDNGWYDAKNDTVILSAEVKAEEPFGVD</sequence>
<dbReference type="Pfam" id="PF22486">
    <property type="entry name" value="MATH_2"/>
    <property type="match status" value="1"/>
</dbReference>
<accession>A0A914HYI4</accession>
<keyword evidence="1" id="KW-1133">Transmembrane helix</keyword>
<dbReference type="Gene3D" id="2.60.210.10">
    <property type="entry name" value="Apoptosis, Tumor Necrosis Factor Receptor Associated Protein 2, Chain A"/>
    <property type="match status" value="1"/>
</dbReference>
<dbReference type="InterPro" id="IPR008974">
    <property type="entry name" value="TRAF-like"/>
</dbReference>
<reference evidence="4" key="1">
    <citation type="submission" date="2022-11" db="UniProtKB">
        <authorList>
            <consortium name="WormBaseParasite"/>
        </authorList>
    </citation>
    <scope>IDENTIFICATION</scope>
</reference>
<dbReference type="PROSITE" id="PS50144">
    <property type="entry name" value="MATH"/>
    <property type="match status" value="1"/>
</dbReference>
<dbReference type="InterPro" id="IPR002083">
    <property type="entry name" value="MATH/TRAF_dom"/>
</dbReference>
<dbReference type="PANTHER" id="PTHR47022">
    <property type="entry name" value="BTB AND MATH DOMAIN-CONTAINING PROTEIN 36-RELATED"/>
    <property type="match status" value="1"/>
</dbReference>
<keyword evidence="1" id="KW-0472">Membrane</keyword>
<keyword evidence="3" id="KW-1185">Reference proteome</keyword>
<proteinExistence type="predicted"/>
<dbReference type="Proteomes" id="UP000887572">
    <property type="component" value="Unplaced"/>
</dbReference>
<organism evidence="3 4">
    <name type="scientific">Globodera rostochiensis</name>
    <name type="common">Golden nematode worm</name>
    <name type="synonym">Heterodera rostochiensis</name>
    <dbReference type="NCBI Taxonomy" id="31243"/>
    <lineage>
        <taxon>Eukaryota</taxon>
        <taxon>Metazoa</taxon>
        <taxon>Ecdysozoa</taxon>
        <taxon>Nematoda</taxon>
        <taxon>Chromadorea</taxon>
        <taxon>Rhabditida</taxon>
        <taxon>Tylenchina</taxon>
        <taxon>Tylenchomorpha</taxon>
        <taxon>Tylenchoidea</taxon>
        <taxon>Heteroderidae</taxon>
        <taxon>Heteroderinae</taxon>
        <taxon>Globodera</taxon>
    </lineage>
</organism>
<keyword evidence="1" id="KW-0812">Transmembrane</keyword>
<evidence type="ECO:0000259" key="2">
    <source>
        <dbReference type="PROSITE" id="PS50144"/>
    </source>
</evidence>
<dbReference type="WBParaSite" id="Gr19_v10_g5839.t2">
    <property type="protein sequence ID" value="Gr19_v10_g5839.t2"/>
    <property type="gene ID" value="Gr19_v10_g5839"/>
</dbReference>
<feature type="transmembrane region" description="Helical" evidence="1">
    <location>
        <begin position="57"/>
        <end position="82"/>
    </location>
</feature>
<evidence type="ECO:0000256" key="1">
    <source>
        <dbReference type="SAM" id="Phobius"/>
    </source>
</evidence>
<dbReference type="SUPFAM" id="SSF49599">
    <property type="entry name" value="TRAF domain-like"/>
    <property type="match status" value="1"/>
</dbReference>
<evidence type="ECO:0000313" key="4">
    <source>
        <dbReference type="WBParaSite" id="Gr19_v10_g5839.t2"/>
    </source>
</evidence>
<protein>
    <submittedName>
        <fullName evidence="4">MATH domain-containing protein</fullName>
    </submittedName>
</protein>
<dbReference type="PANTHER" id="PTHR47022:SF1">
    <property type="entry name" value="BTB AND MATH DOMAIN-CONTAINING PROTEIN 36-RELATED"/>
    <property type="match status" value="1"/>
</dbReference>
<name>A0A914HYI4_GLORO</name>
<dbReference type="AlphaFoldDB" id="A0A914HYI4"/>
<evidence type="ECO:0000313" key="3">
    <source>
        <dbReference type="Proteomes" id="UP000887572"/>
    </source>
</evidence>
<dbReference type="SMART" id="SM00061">
    <property type="entry name" value="MATH"/>
    <property type="match status" value="1"/>
</dbReference>